<proteinExistence type="predicted"/>
<accession>A0ABN7ANM3</accession>
<keyword evidence="2" id="KW-1185">Reference proteome</keyword>
<dbReference type="Proteomes" id="UP001307889">
    <property type="component" value="Chromosome 4"/>
</dbReference>
<protein>
    <submittedName>
        <fullName evidence="1">Spermatid development</fullName>
    </submittedName>
</protein>
<sequence>MAQICDHKRKEIVRELDNVIKNLEKGYETYQRREWPECPPEPPAPARTVAHPYIEGVYFKEKPVVKVQPIKVTYDGRLAEFNRDKTYEYPDPPLPIPPWFRPRYKSVEVRGGKVMNGCDCWRKNGLQDDCQRWDCGRPECLTTPLPECPPGANPPFNGVRKPNALMN</sequence>
<name>A0ABN7ANM3_9HEMI</name>
<evidence type="ECO:0000313" key="1">
    <source>
        <dbReference type="EMBL" id="BES92882.1"/>
    </source>
</evidence>
<reference evidence="1 2" key="1">
    <citation type="submission" date="2023-09" db="EMBL/GenBank/DDBJ databases">
        <title>Nesidiocoris tenuis whole genome shotgun sequence.</title>
        <authorList>
            <person name="Shibata T."/>
            <person name="Shimoda M."/>
            <person name="Kobayashi T."/>
            <person name="Uehara T."/>
        </authorList>
    </citation>
    <scope>NUCLEOTIDE SEQUENCE [LARGE SCALE GENOMIC DNA]</scope>
    <source>
        <strain evidence="1 2">Japan</strain>
    </source>
</reference>
<evidence type="ECO:0000313" key="2">
    <source>
        <dbReference type="Proteomes" id="UP001307889"/>
    </source>
</evidence>
<organism evidence="1 2">
    <name type="scientific">Nesidiocoris tenuis</name>
    <dbReference type="NCBI Taxonomy" id="355587"/>
    <lineage>
        <taxon>Eukaryota</taxon>
        <taxon>Metazoa</taxon>
        <taxon>Ecdysozoa</taxon>
        <taxon>Arthropoda</taxon>
        <taxon>Hexapoda</taxon>
        <taxon>Insecta</taxon>
        <taxon>Pterygota</taxon>
        <taxon>Neoptera</taxon>
        <taxon>Paraneoptera</taxon>
        <taxon>Hemiptera</taxon>
        <taxon>Heteroptera</taxon>
        <taxon>Panheteroptera</taxon>
        <taxon>Cimicomorpha</taxon>
        <taxon>Miridae</taxon>
        <taxon>Dicyphina</taxon>
        <taxon>Nesidiocoris</taxon>
    </lineage>
</organism>
<gene>
    <name evidence="1" type="ORF">NTJ_05692</name>
</gene>
<dbReference type="EMBL" id="AP028912">
    <property type="protein sequence ID" value="BES92882.1"/>
    <property type="molecule type" value="Genomic_DNA"/>
</dbReference>